<proteinExistence type="predicted"/>
<evidence type="ECO:0000313" key="4">
    <source>
        <dbReference type="Proteomes" id="UP001596160"/>
    </source>
</evidence>
<comment type="caution">
    <text evidence="3">The sequence shown here is derived from an EMBL/GenBank/DDBJ whole genome shotgun (WGS) entry which is preliminary data.</text>
</comment>
<dbReference type="EMBL" id="JBHSKP010000004">
    <property type="protein sequence ID" value="MFC5151779.1"/>
    <property type="molecule type" value="Genomic_DNA"/>
</dbReference>
<evidence type="ECO:0000256" key="1">
    <source>
        <dbReference type="SAM" id="MobiDB-lite"/>
    </source>
</evidence>
<feature type="domain" description="ParB-like N-terminal" evidence="2">
    <location>
        <begin position="16"/>
        <end position="100"/>
    </location>
</feature>
<keyword evidence="4" id="KW-1185">Reference proteome</keyword>
<dbReference type="Gene3D" id="3.90.1530.10">
    <property type="entry name" value="Conserved hypothetical protein from pyrococcus furiosus pfu- 392566-001, ParB domain"/>
    <property type="match status" value="1"/>
</dbReference>
<dbReference type="SUPFAM" id="SSF110849">
    <property type="entry name" value="ParB/Sulfiredoxin"/>
    <property type="match status" value="1"/>
</dbReference>
<evidence type="ECO:0000259" key="2">
    <source>
        <dbReference type="SMART" id="SM00470"/>
    </source>
</evidence>
<reference evidence="4" key="1">
    <citation type="journal article" date="2019" name="Int. J. Syst. Evol. Microbiol.">
        <title>The Global Catalogue of Microorganisms (GCM) 10K type strain sequencing project: providing services to taxonomists for standard genome sequencing and annotation.</title>
        <authorList>
            <consortium name="The Broad Institute Genomics Platform"/>
            <consortium name="The Broad Institute Genome Sequencing Center for Infectious Disease"/>
            <person name="Wu L."/>
            <person name="Ma J."/>
        </authorList>
    </citation>
    <scope>NUCLEOTIDE SEQUENCE [LARGE SCALE GENOMIC DNA]</scope>
    <source>
        <strain evidence="4">PCU 266</strain>
    </source>
</reference>
<protein>
    <submittedName>
        <fullName evidence="3">ParB/RepB/Spo0J family partition protein</fullName>
    </submittedName>
</protein>
<organism evidence="3 4">
    <name type="scientific">Streptomyces amakusaensis</name>
    <dbReference type="NCBI Taxonomy" id="67271"/>
    <lineage>
        <taxon>Bacteria</taxon>
        <taxon>Bacillati</taxon>
        <taxon>Actinomycetota</taxon>
        <taxon>Actinomycetes</taxon>
        <taxon>Kitasatosporales</taxon>
        <taxon>Streptomycetaceae</taxon>
        <taxon>Streptomyces</taxon>
    </lineage>
</organism>
<dbReference type="InterPro" id="IPR003115">
    <property type="entry name" value="ParB_N"/>
</dbReference>
<gene>
    <name evidence="3" type="ORF">ACFPRH_08540</name>
</gene>
<dbReference type="SMART" id="SM00470">
    <property type="entry name" value="ParB"/>
    <property type="match status" value="1"/>
</dbReference>
<sequence length="336" mass="36274">MESGTKHAQFVHEPVVQVDVGSLLSADSPRILGENADHVETLATAHEELPPIIVHRPTLRVIDGMHRLKAAKLRRLPTIGVRFFDGDEADAFVIAVSMNIAHGLPLSLADRKQAAERIITSHPQWSDRMVASVTGIAARTVAGMRKRLPGAGLLGSARIGQDGRVRPVNRAVGRRLASDLMTRNPQLSLRQIAQAAGISPETARDVRNRLSRGEDPVPGQRGQTVPEQRGQGARGRGGRAAPPPPARVARAARAAVQDRAVLVARLRADPSLRLSESGRTLLRLLNVHTLEAAGWDHLVDNVPPHWGGVVAQLARDHAKIWAEFAAKVERQAAHPA</sequence>
<feature type="region of interest" description="Disordered" evidence="1">
    <location>
        <begin position="210"/>
        <end position="247"/>
    </location>
</feature>
<dbReference type="Proteomes" id="UP001596160">
    <property type="component" value="Unassembled WGS sequence"/>
</dbReference>
<dbReference type="RefSeq" id="WP_344476372.1">
    <property type="nucleotide sequence ID" value="NZ_BAAASB010000006.1"/>
</dbReference>
<dbReference type="InterPro" id="IPR036086">
    <property type="entry name" value="ParB/Sulfiredoxin_sf"/>
</dbReference>
<accession>A0ABW0AH11</accession>
<name>A0ABW0AH11_9ACTN</name>
<evidence type="ECO:0000313" key="3">
    <source>
        <dbReference type="EMBL" id="MFC5151779.1"/>
    </source>
</evidence>